<sequence length="180" mass="19663">MQRKIINPVIQDTVTFVRTSAETAGRFTELVLTLRPGGGPPPHFHTRFTETFTAIEGELVINTSAAQPLVLRPGDSYTVPIGAVHSFTNASAQEITFRAVIRPGHEGFENSLRLVYGLAADGLTDAKSVPKQFTHLAIMAVLGDLNLPGLRRVLAPVLRWVAHRAQRKGTMQALLAKYLI</sequence>
<dbReference type="Gene3D" id="2.60.120.10">
    <property type="entry name" value="Jelly Rolls"/>
    <property type="match status" value="1"/>
</dbReference>
<dbReference type="EMBL" id="JAGETZ010000005">
    <property type="protein sequence ID" value="MBO2009971.1"/>
    <property type="molecule type" value="Genomic_DNA"/>
</dbReference>
<keyword evidence="3" id="KW-1185">Reference proteome</keyword>
<gene>
    <name evidence="2" type="ORF">J4E00_12990</name>
</gene>
<dbReference type="RefSeq" id="WP_208175606.1">
    <property type="nucleotide sequence ID" value="NZ_JAGETZ010000005.1"/>
</dbReference>
<dbReference type="InterPro" id="IPR011051">
    <property type="entry name" value="RmlC_Cupin_sf"/>
</dbReference>
<evidence type="ECO:0000259" key="1">
    <source>
        <dbReference type="Pfam" id="PF07883"/>
    </source>
</evidence>
<evidence type="ECO:0000313" key="2">
    <source>
        <dbReference type="EMBL" id="MBO2009971.1"/>
    </source>
</evidence>
<comment type="caution">
    <text evidence="2">The sequence shown here is derived from an EMBL/GenBank/DDBJ whole genome shotgun (WGS) entry which is preliminary data.</text>
</comment>
<reference evidence="2 3" key="1">
    <citation type="submission" date="2021-03" db="EMBL/GenBank/DDBJ databases">
        <authorList>
            <person name="Kim M.K."/>
        </authorList>
    </citation>
    <scope>NUCLEOTIDE SEQUENCE [LARGE SCALE GENOMIC DNA]</scope>
    <source>
        <strain evidence="2 3">BT442</strain>
    </source>
</reference>
<name>A0ABS3QFE3_9BACT</name>
<protein>
    <submittedName>
        <fullName evidence="2">Cupin domain-containing protein</fullName>
    </submittedName>
</protein>
<evidence type="ECO:0000313" key="3">
    <source>
        <dbReference type="Proteomes" id="UP000664369"/>
    </source>
</evidence>
<dbReference type="Pfam" id="PF07883">
    <property type="entry name" value="Cupin_2"/>
    <property type="match status" value="1"/>
</dbReference>
<accession>A0ABS3QFE3</accession>
<dbReference type="InterPro" id="IPR014710">
    <property type="entry name" value="RmlC-like_jellyroll"/>
</dbReference>
<dbReference type="InterPro" id="IPR053146">
    <property type="entry name" value="QDO-like"/>
</dbReference>
<dbReference type="PANTHER" id="PTHR36440">
    <property type="entry name" value="PUTATIVE (AFU_ORTHOLOGUE AFUA_8G07350)-RELATED"/>
    <property type="match status" value="1"/>
</dbReference>
<organism evidence="2 3">
    <name type="scientific">Hymenobacter negativus</name>
    <dbReference type="NCBI Taxonomy" id="2795026"/>
    <lineage>
        <taxon>Bacteria</taxon>
        <taxon>Pseudomonadati</taxon>
        <taxon>Bacteroidota</taxon>
        <taxon>Cytophagia</taxon>
        <taxon>Cytophagales</taxon>
        <taxon>Hymenobacteraceae</taxon>
        <taxon>Hymenobacter</taxon>
    </lineage>
</organism>
<dbReference type="Proteomes" id="UP000664369">
    <property type="component" value="Unassembled WGS sequence"/>
</dbReference>
<proteinExistence type="predicted"/>
<dbReference type="SUPFAM" id="SSF51182">
    <property type="entry name" value="RmlC-like cupins"/>
    <property type="match status" value="1"/>
</dbReference>
<feature type="domain" description="Cupin type-2" evidence="1">
    <location>
        <begin position="31"/>
        <end position="96"/>
    </location>
</feature>
<dbReference type="InterPro" id="IPR013096">
    <property type="entry name" value="Cupin_2"/>
</dbReference>
<dbReference type="PANTHER" id="PTHR36440:SF1">
    <property type="entry name" value="PUTATIVE (AFU_ORTHOLOGUE AFUA_8G07350)-RELATED"/>
    <property type="match status" value="1"/>
</dbReference>